<dbReference type="GO" id="GO:0009229">
    <property type="term" value="P:thiamine diphosphate biosynthetic process"/>
    <property type="evidence" value="ECO:0007669"/>
    <property type="project" value="UniProtKB-UniRule"/>
</dbReference>
<evidence type="ECO:0000259" key="4">
    <source>
        <dbReference type="Pfam" id="PF02769"/>
    </source>
</evidence>
<sequence length="322" mass="33347">MTSEFAFIEALRAIATDPAARGLDDDAAVIEIGGEKLVLTMDTVVEGVHFLPADPPADVAWKLVAVNVSDLAAKAAQPLGCLYSHALGEAAWDAAFLVGLRAAADHFALPLLGGDTVRMPEGAPRSFSLTALGRGPHGCPVPSRSGARPGDRVWVSGTIGDSGVGLALLDGKLNAATLSAENARWLSQRYRRPSPVPALGAALGPMVNAMMDISDGLLVDARRMAGASAVRIVLGLESVPLSRALRETAGQDRAARIAAVTAGDDYCLLFTAPPERTAGIREAAAGLGCEVNAVGVVVKGDGLTLMHDDEPVPLPERLGYQH</sequence>
<dbReference type="Pfam" id="PF00586">
    <property type="entry name" value="AIRS"/>
    <property type="match status" value="1"/>
</dbReference>
<feature type="binding site" evidence="2">
    <location>
        <position position="264"/>
    </location>
    <ligand>
        <name>substrate</name>
    </ligand>
</feature>
<evidence type="ECO:0000313" key="5">
    <source>
        <dbReference type="EMBL" id="EHJ58837.1"/>
    </source>
</evidence>
<dbReference type="GO" id="GO:0009228">
    <property type="term" value="P:thiamine biosynthetic process"/>
    <property type="evidence" value="ECO:0007669"/>
    <property type="project" value="UniProtKB-KW"/>
</dbReference>
<dbReference type="Gene3D" id="3.90.650.10">
    <property type="entry name" value="PurM-like C-terminal domain"/>
    <property type="match status" value="1"/>
</dbReference>
<dbReference type="PANTHER" id="PTHR30270">
    <property type="entry name" value="THIAMINE-MONOPHOSPHATE KINASE"/>
    <property type="match status" value="1"/>
</dbReference>
<feature type="domain" description="PurM-like N-terminal" evidence="3">
    <location>
        <begin position="25"/>
        <end position="134"/>
    </location>
</feature>
<keyword evidence="2" id="KW-0808">Transferase</keyword>
<dbReference type="Pfam" id="PF02769">
    <property type="entry name" value="AIRS_C"/>
    <property type="match status" value="1"/>
</dbReference>
<dbReference type="InterPro" id="IPR036676">
    <property type="entry name" value="PurM-like_C_sf"/>
</dbReference>
<dbReference type="CDD" id="cd02194">
    <property type="entry name" value="ThiL"/>
    <property type="match status" value="1"/>
</dbReference>
<evidence type="ECO:0000256" key="2">
    <source>
        <dbReference type="HAMAP-Rule" id="MF_02128"/>
    </source>
</evidence>
<dbReference type="AlphaFoldDB" id="G6EI95"/>
<feature type="binding site" evidence="2">
    <location>
        <position position="214"/>
    </location>
    <ligand>
        <name>ATP</name>
        <dbReference type="ChEBI" id="CHEBI:30616"/>
    </ligand>
</feature>
<feature type="binding site" evidence="2">
    <location>
        <position position="49"/>
    </location>
    <ligand>
        <name>substrate</name>
    </ligand>
</feature>
<evidence type="ECO:0000259" key="3">
    <source>
        <dbReference type="Pfam" id="PF00586"/>
    </source>
</evidence>
<dbReference type="EMBL" id="AGFM01000064">
    <property type="protein sequence ID" value="EHJ58837.1"/>
    <property type="molecule type" value="Genomic_DNA"/>
</dbReference>
<feature type="binding site" evidence="2">
    <location>
        <position position="42"/>
    </location>
    <ligand>
        <name>Mg(2+)</name>
        <dbReference type="ChEBI" id="CHEBI:18420"/>
        <label>2</label>
    </ligand>
</feature>
<dbReference type="PANTHER" id="PTHR30270:SF0">
    <property type="entry name" value="THIAMINE-MONOPHOSPHATE KINASE"/>
    <property type="match status" value="1"/>
</dbReference>
<keyword evidence="1 2" id="KW-0784">Thiamine biosynthesis</keyword>
<comment type="pathway">
    <text evidence="2">Cofactor biosynthesis; thiamine diphosphate biosynthesis; thiamine diphosphate from thiamine phosphate: step 1/1.</text>
</comment>
<dbReference type="InterPro" id="IPR006283">
    <property type="entry name" value="ThiL-like"/>
</dbReference>
<reference evidence="5 6" key="1">
    <citation type="journal article" date="2012" name="J. Bacteriol.">
        <title>Genome sequence of benzo(a)pyrene-degrading bacterium Novosphingobium pentaromativorans US6-1.</title>
        <authorList>
            <person name="Luo Y.R."/>
            <person name="Kang S.G."/>
            <person name="Kim S.J."/>
            <person name="Kim M.R."/>
            <person name="Li N."/>
            <person name="Lee J.H."/>
            <person name="Kwon K.K."/>
        </authorList>
    </citation>
    <scope>NUCLEOTIDE SEQUENCE [LARGE SCALE GENOMIC DNA]</scope>
    <source>
        <strain evidence="5 6">US6-1</strain>
    </source>
</reference>
<dbReference type="NCBIfam" id="TIGR01379">
    <property type="entry name" value="thiL"/>
    <property type="match status" value="1"/>
</dbReference>
<dbReference type="PIRSF" id="PIRSF005303">
    <property type="entry name" value="Thiam_monoph_kin"/>
    <property type="match status" value="1"/>
</dbReference>
<dbReference type="GO" id="GO:0009030">
    <property type="term" value="F:thiamine-phosphate kinase activity"/>
    <property type="evidence" value="ECO:0007669"/>
    <property type="project" value="UniProtKB-UniRule"/>
</dbReference>
<dbReference type="PATRIC" id="fig|1088721.3.peg.4002"/>
<dbReference type="GO" id="GO:0005524">
    <property type="term" value="F:ATP binding"/>
    <property type="evidence" value="ECO:0007669"/>
    <property type="project" value="UniProtKB-UniRule"/>
</dbReference>
<dbReference type="GO" id="GO:0000287">
    <property type="term" value="F:magnesium ion binding"/>
    <property type="evidence" value="ECO:0007669"/>
    <property type="project" value="UniProtKB-UniRule"/>
</dbReference>
<feature type="binding site" evidence="2">
    <location>
        <position position="40"/>
    </location>
    <ligand>
        <name>Mg(2+)</name>
        <dbReference type="ChEBI" id="CHEBI:18420"/>
        <label>4</label>
    </ligand>
</feature>
<dbReference type="KEGG" id="npn:JI59_02315"/>
<keyword evidence="2" id="KW-0067">ATP-binding</keyword>
<evidence type="ECO:0000313" key="6">
    <source>
        <dbReference type="Proteomes" id="UP000004030"/>
    </source>
</evidence>
<feature type="binding site" evidence="2">
    <location>
        <position position="115"/>
    </location>
    <ligand>
        <name>Mg(2+)</name>
        <dbReference type="ChEBI" id="CHEBI:18420"/>
        <label>1</label>
    </ligand>
</feature>
<dbReference type="InterPro" id="IPR016188">
    <property type="entry name" value="PurM-like_N"/>
</dbReference>
<dbReference type="SUPFAM" id="SSF56042">
    <property type="entry name" value="PurM C-terminal domain-like"/>
    <property type="match status" value="1"/>
</dbReference>
<comment type="function">
    <text evidence="2">Catalyzes the ATP-dependent phosphorylation of thiamine-monophosphate (TMP) to form thiamine-pyrophosphate (TPP), the active form of vitamin B1.</text>
</comment>
<feature type="binding site" evidence="2">
    <location>
        <position position="144"/>
    </location>
    <ligand>
        <name>ATP</name>
        <dbReference type="ChEBI" id="CHEBI:30616"/>
    </ligand>
</feature>
<comment type="miscellaneous">
    <text evidence="2">Reaction mechanism of ThiL seems to utilize a direct, inline transfer of the gamma-phosphate of ATP to TMP rather than a phosphorylated enzyme intermediate.</text>
</comment>
<gene>
    <name evidence="2" type="primary">thiL</name>
    <name evidence="5" type="ORF">NSU_4066</name>
</gene>
<dbReference type="UniPathway" id="UPA00060">
    <property type="reaction ID" value="UER00142"/>
</dbReference>
<feature type="binding site" evidence="2">
    <location>
        <position position="26"/>
    </location>
    <ligand>
        <name>Mg(2+)</name>
        <dbReference type="ChEBI" id="CHEBI:18420"/>
        <label>4</label>
    </ligand>
</feature>
<accession>G6EI95</accession>
<dbReference type="EC" id="2.7.4.16" evidence="2"/>
<keyword evidence="6" id="KW-1185">Reference proteome</keyword>
<comment type="catalytic activity">
    <reaction evidence="2">
        <text>thiamine phosphate + ATP = thiamine diphosphate + ADP</text>
        <dbReference type="Rhea" id="RHEA:15913"/>
        <dbReference type="ChEBI" id="CHEBI:30616"/>
        <dbReference type="ChEBI" id="CHEBI:37575"/>
        <dbReference type="ChEBI" id="CHEBI:58937"/>
        <dbReference type="ChEBI" id="CHEBI:456216"/>
        <dbReference type="EC" id="2.7.4.16"/>
    </reaction>
</comment>
<comment type="caution">
    <text evidence="2">Lacks conserved residue(s) required for the propagation of feature annotation.</text>
</comment>
<dbReference type="STRING" id="1088721.JI59_02315"/>
<feature type="binding site" evidence="2">
    <location>
        <position position="70"/>
    </location>
    <ligand>
        <name>Mg(2+)</name>
        <dbReference type="ChEBI" id="CHEBI:18420"/>
        <label>3</label>
    </ligand>
</feature>
<dbReference type="InterPro" id="IPR010918">
    <property type="entry name" value="PurM-like_C_dom"/>
</dbReference>
<feature type="binding site" evidence="2">
    <location>
        <begin position="114"/>
        <end position="115"/>
    </location>
    <ligand>
        <name>ATP</name>
        <dbReference type="ChEBI" id="CHEBI:30616"/>
    </ligand>
</feature>
<dbReference type="Proteomes" id="UP000004030">
    <property type="component" value="Unassembled WGS sequence"/>
</dbReference>
<comment type="similarity">
    <text evidence="2">Belongs to the thiamine-monophosphate kinase family.</text>
</comment>
<feature type="binding site" evidence="2">
    <location>
        <position position="70"/>
    </location>
    <ligand>
        <name>Mg(2+)</name>
        <dbReference type="ChEBI" id="CHEBI:18420"/>
        <label>2</label>
    </ligand>
</feature>
<feature type="binding site" evidence="2">
    <location>
        <position position="212"/>
    </location>
    <ligand>
        <name>Mg(2+)</name>
        <dbReference type="ChEBI" id="CHEBI:18420"/>
        <label>3</label>
    </ligand>
</feature>
<proteinExistence type="inferred from homology"/>
<feature type="binding site" evidence="2">
    <location>
        <position position="26"/>
    </location>
    <ligand>
        <name>Mg(2+)</name>
        <dbReference type="ChEBI" id="CHEBI:18420"/>
        <label>3</label>
    </ligand>
</feature>
<feature type="domain" description="PurM-like C-terminal" evidence="4">
    <location>
        <begin position="148"/>
        <end position="307"/>
    </location>
</feature>
<organism evidence="5 6">
    <name type="scientific">Novosphingobium pentaromativorans US6-1</name>
    <dbReference type="NCBI Taxonomy" id="1088721"/>
    <lineage>
        <taxon>Bacteria</taxon>
        <taxon>Pseudomonadati</taxon>
        <taxon>Pseudomonadota</taxon>
        <taxon>Alphaproteobacteria</taxon>
        <taxon>Sphingomonadales</taxon>
        <taxon>Sphingomonadaceae</taxon>
        <taxon>Novosphingobium</taxon>
    </lineage>
</organism>
<protein>
    <recommendedName>
        <fullName evidence="2">Thiamine-monophosphate kinase</fullName>
        <shortName evidence="2">TMP kinase</shortName>
        <shortName evidence="2">Thiamine-phosphate kinase</shortName>
        <ecNumber evidence="2">2.7.4.16</ecNumber>
    </recommendedName>
</protein>
<dbReference type="RefSeq" id="WP_007014974.1">
    <property type="nucleotide sequence ID" value="NZ_AGFM01000064.1"/>
</dbReference>
<dbReference type="HAMAP" id="MF_02128">
    <property type="entry name" value="TMP_kinase"/>
    <property type="match status" value="1"/>
</dbReference>
<dbReference type="OrthoDB" id="9802811at2"/>
<dbReference type="eggNOG" id="COG0611">
    <property type="taxonomic scope" value="Bacteria"/>
</dbReference>
<evidence type="ECO:0000256" key="1">
    <source>
        <dbReference type="ARBA" id="ARBA00022977"/>
    </source>
</evidence>
<feature type="binding site" evidence="2">
    <location>
        <position position="70"/>
    </location>
    <ligand>
        <name>Mg(2+)</name>
        <dbReference type="ChEBI" id="CHEBI:18420"/>
        <label>4</label>
    </ligand>
</feature>
<keyword evidence="2" id="KW-0479">Metal-binding</keyword>
<keyword evidence="2" id="KW-0460">Magnesium</keyword>
<comment type="caution">
    <text evidence="5">The sequence shown here is derived from an EMBL/GenBank/DDBJ whole genome shotgun (WGS) entry which is preliminary data.</text>
</comment>
<name>G6EI95_9SPHN</name>
<dbReference type="InterPro" id="IPR036921">
    <property type="entry name" value="PurM-like_N_sf"/>
</dbReference>
<keyword evidence="2" id="KW-0547">Nucleotide-binding</keyword>
<keyword evidence="2 5" id="KW-0418">Kinase</keyword>
<feature type="binding site" evidence="2">
    <location>
        <position position="215"/>
    </location>
    <ligand>
        <name>Mg(2+)</name>
        <dbReference type="ChEBI" id="CHEBI:18420"/>
        <label>5</label>
    </ligand>
</feature>
<dbReference type="SUPFAM" id="SSF55326">
    <property type="entry name" value="PurM N-terminal domain-like"/>
    <property type="match status" value="1"/>
</dbReference>
<dbReference type="Gene3D" id="3.30.1330.10">
    <property type="entry name" value="PurM-like, N-terminal domain"/>
    <property type="match status" value="1"/>
</dbReference>
<feature type="binding site" evidence="2">
    <location>
        <position position="42"/>
    </location>
    <ligand>
        <name>Mg(2+)</name>
        <dbReference type="ChEBI" id="CHEBI:18420"/>
        <label>1</label>
    </ligand>
</feature>